<evidence type="ECO:0000313" key="2">
    <source>
        <dbReference type="Proteomes" id="UP001160148"/>
    </source>
</evidence>
<accession>A0AAV0WSN1</accession>
<dbReference type="PANTHER" id="PTHR45749:SF21">
    <property type="entry name" value="DUF4371 DOMAIN-CONTAINING PROTEIN"/>
    <property type="match status" value="1"/>
</dbReference>
<proteinExistence type="predicted"/>
<dbReference type="Proteomes" id="UP001160148">
    <property type="component" value="Unassembled WGS sequence"/>
</dbReference>
<comment type="caution">
    <text evidence="1">The sequence shown here is derived from an EMBL/GenBank/DDBJ whole genome shotgun (WGS) entry which is preliminary data.</text>
</comment>
<reference evidence="1 2" key="1">
    <citation type="submission" date="2023-01" db="EMBL/GenBank/DDBJ databases">
        <authorList>
            <person name="Whitehead M."/>
        </authorList>
    </citation>
    <scope>NUCLEOTIDE SEQUENCE [LARGE SCALE GENOMIC DNA]</scope>
</reference>
<evidence type="ECO:0000313" key="1">
    <source>
        <dbReference type="EMBL" id="CAI6359070.1"/>
    </source>
</evidence>
<sequence length="102" mass="11919">MSLSIRYVDLKSCLIKENFICFVPVYDCTGENLANTIVQKLKKNRFKFKFLRGQGYDGGANISLKYRGVRARILNWQPKATYTHCASHRLNLRFLVRDTEKK</sequence>
<dbReference type="AlphaFoldDB" id="A0AAV0WSN1"/>
<dbReference type="EMBL" id="CARXXK010000002">
    <property type="protein sequence ID" value="CAI6359070.1"/>
    <property type="molecule type" value="Genomic_DNA"/>
</dbReference>
<keyword evidence="2" id="KW-1185">Reference proteome</keyword>
<dbReference type="PANTHER" id="PTHR45749">
    <property type="match status" value="1"/>
</dbReference>
<organism evidence="1 2">
    <name type="scientific">Macrosiphum euphorbiae</name>
    <name type="common">potato aphid</name>
    <dbReference type="NCBI Taxonomy" id="13131"/>
    <lineage>
        <taxon>Eukaryota</taxon>
        <taxon>Metazoa</taxon>
        <taxon>Ecdysozoa</taxon>
        <taxon>Arthropoda</taxon>
        <taxon>Hexapoda</taxon>
        <taxon>Insecta</taxon>
        <taxon>Pterygota</taxon>
        <taxon>Neoptera</taxon>
        <taxon>Paraneoptera</taxon>
        <taxon>Hemiptera</taxon>
        <taxon>Sternorrhyncha</taxon>
        <taxon>Aphidomorpha</taxon>
        <taxon>Aphidoidea</taxon>
        <taxon>Aphididae</taxon>
        <taxon>Macrosiphini</taxon>
        <taxon>Macrosiphum</taxon>
    </lineage>
</organism>
<protein>
    <recommendedName>
        <fullName evidence="3">DUF4371 domain-containing protein</fullName>
    </recommendedName>
</protein>
<evidence type="ECO:0008006" key="3">
    <source>
        <dbReference type="Google" id="ProtNLM"/>
    </source>
</evidence>
<gene>
    <name evidence="1" type="ORF">MEUPH1_LOCUS14516</name>
</gene>
<name>A0AAV0WSN1_9HEMI</name>